<keyword evidence="1" id="KW-0732">Signal</keyword>
<feature type="chain" id="PRO_5017456654" evidence="1">
    <location>
        <begin position="22"/>
        <end position="191"/>
    </location>
</feature>
<organism evidence="2 3">
    <name type="scientific">Formivibrio citricus</name>
    <dbReference type="NCBI Taxonomy" id="83765"/>
    <lineage>
        <taxon>Bacteria</taxon>
        <taxon>Pseudomonadati</taxon>
        <taxon>Pseudomonadota</taxon>
        <taxon>Betaproteobacteria</taxon>
        <taxon>Neisseriales</taxon>
        <taxon>Chitinibacteraceae</taxon>
        <taxon>Formivibrio</taxon>
    </lineage>
</organism>
<dbReference type="RefSeq" id="WP_091196725.1">
    <property type="nucleotide sequence ID" value="NZ_FOVE01000019.1"/>
</dbReference>
<dbReference type="STRING" id="83765.SAMN05660284_02364"/>
<sequence>MNTLISRILLAGCILAPLAQAAEENASAPAAVSASAPAAATASAPAAAKAPVVPSKAEVTKAIAVLENTFLGDEAPLAAQTVMQFVQYSKDVSMQLSPKTAPWVFGDKPAASKAEEQFRYMLLVAYMAGNTKAQLAAGKPVDTPLAGWQFALKSYDIIKKKNKVKIAELETLKTQQAKGQLPALARKALQK</sequence>
<accession>A0A1I5CBM2</accession>
<feature type="signal peptide" evidence="1">
    <location>
        <begin position="1"/>
        <end position="21"/>
    </location>
</feature>
<protein>
    <submittedName>
        <fullName evidence="2">Uncharacterized protein</fullName>
    </submittedName>
</protein>
<evidence type="ECO:0000313" key="3">
    <source>
        <dbReference type="Proteomes" id="UP000242869"/>
    </source>
</evidence>
<gene>
    <name evidence="2" type="ORF">SAMN05660284_02364</name>
</gene>
<name>A0A1I5CBM2_9NEIS</name>
<proteinExistence type="predicted"/>
<evidence type="ECO:0000313" key="2">
    <source>
        <dbReference type="EMBL" id="SFN84182.1"/>
    </source>
</evidence>
<dbReference type="AlphaFoldDB" id="A0A1I5CBM2"/>
<evidence type="ECO:0000256" key="1">
    <source>
        <dbReference type="SAM" id="SignalP"/>
    </source>
</evidence>
<dbReference type="Proteomes" id="UP000242869">
    <property type="component" value="Unassembled WGS sequence"/>
</dbReference>
<keyword evidence="3" id="KW-1185">Reference proteome</keyword>
<dbReference type="OrthoDB" id="9982650at2"/>
<dbReference type="EMBL" id="FOVE01000019">
    <property type="protein sequence ID" value="SFN84182.1"/>
    <property type="molecule type" value="Genomic_DNA"/>
</dbReference>
<reference evidence="3" key="1">
    <citation type="submission" date="2016-10" db="EMBL/GenBank/DDBJ databases">
        <authorList>
            <person name="Varghese N."/>
            <person name="Submissions S."/>
        </authorList>
    </citation>
    <scope>NUCLEOTIDE SEQUENCE [LARGE SCALE GENOMIC DNA]</scope>
    <source>
        <strain evidence="3">DSM 6150</strain>
    </source>
</reference>